<dbReference type="Gene3D" id="3.90.25.10">
    <property type="entry name" value="UDP-galactose 4-epimerase, domain 1"/>
    <property type="match status" value="1"/>
</dbReference>
<dbReference type="Proteomes" id="UP000596248">
    <property type="component" value="Chromosome"/>
</dbReference>
<dbReference type="CDD" id="cd05252">
    <property type="entry name" value="CDP_GD_SDR_e"/>
    <property type="match status" value="1"/>
</dbReference>
<dbReference type="InterPro" id="IPR036291">
    <property type="entry name" value="NAD(P)-bd_dom_sf"/>
</dbReference>
<protein>
    <submittedName>
        <fullName evidence="2">CDP-glucose 4,6-dehydratase</fullName>
        <ecNumber evidence="2">4.2.1.45</ecNumber>
    </submittedName>
</protein>
<dbReference type="PANTHER" id="PTHR43000">
    <property type="entry name" value="DTDP-D-GLUCOSE 4,6-DEHYDRATASE-RELATED"/>
    <property type="match status" value="1"/>
</dbReference>
<organism evidence="2 3">
    <name type="scientific">Brevibacillus choshinensis</name>
    <dbReference type="NCBI Taxonomy" id="54911"/>
    <lineage>
        <taxon>Bacteria</taxon>
        <taxon>Bacillati</taxon>
        <taxon>Bacillota</taxon>
        <taxon>Bacilli</taxon>
        <taxon>Bacillales</taxon>
        <taxon>Paenibacillaceae</taxon>
        <taxon>Brevibacillus</taxon>
    </lineage>
</organism>
<dbReference type="Pfam" id="PF16363">
    <property type="entry name" value="GDP_Man_Dehyd"/>
    <property type="match status" value="1"/>
</dbReference>
<dbReference type="EC" id="4.2.1.45" evidence="2"/>
<feature type="domain" description="NAD(P)-binding" evidence="1">
    <location>
        <begin position="13"/>
        <end position="331"/>
    </location>
</feature>
<dbReference type="GO" id="GO:0047733">
    <property type="term" value="F:CDP-glucose 4,6-dehydratase activity"/>
    <property type="evidence" value="ECO:0007669"/>
    <property type="project" value="UniProtKB-EC"/>
</dbReference>
<accession>A0ABX7FT31</accession>
<dbReference type="Gene3D" id="3.40.50.720">
    <property type="entry name" value="NAD(P)-binding Rossmann-like Domain"/>
    <property type="match status" value="1"/>
</dbReference>
<name>A0ABX7FT31_BRECH</name>
<evidence type="ECO:0000313" key="2">
    <source>
        <dbReference type="EMBL" id="QRG69332.1"/>
    </source>
</evidence>
<evidence type="ECO:0000259" key="1">
    <source>
        <dbReference type="Pfam" id="PF16363"/>
    </source>
</evidence>
<dbReference type="InterPro" id="IPR013445">
    <property type="entry name" value="CDP_4_6_deHydtase"/>
</dbReference>
<keyword evidence="3" id="KW-1185">Reference proteome</keyword>
<sequence>MIDASFWKNKKVLITGHTGFKGSWLCLWLHALGANVTGFSLAPPTTPSLFECAGVEKLVHSIIGDVRSQERVQEAIFQARPDIVIHMAAQPLVRYSYAHPVETFSVNVLGTVHVLEAVREAVDSGIAIRAVINVTTDKCYENKEWSWGYRENDRLGGFDPYSNSKACSELVTMSYRHSFFPAGSYTSHRVALASARAGNVIGGGDWAQDRLIPDCIRAIKEGRKIKIRNPGAIRPWQHVLEPLRGYLMLAQKMWEEGSAFAQSWNFGPEDGDAKPVEWLVEKLCASWGESPGCERDTDSTWHEAHYLKLDCSLAKSLLGWKPLWSIEQALDRVVEWNQAYLRGADMRAVSLTQIERFMREAAG</sequence>
<dbReference type="RefSeq" id="WP_203356326.1">
    <property type="nucleotide sequence ID" value="NZ_CP069127.1"/>
</dbReference>
<proteinExistence type="predicted"/>
<evidence type="ECO:0000313" key="3">
    <source>
        <dbReference type="Proteomes" id="UP000596248"/>
    </source>
</evidence>
<keyword evidence="2" id="KW-0456">Lyase</keyword>
<dbReference type="InterPro" id="IPR016040">
    <property type="entry name" value="NAD(P)-bd_dom"/>
</dbReference>
<reference evidence="2 3" key="1">
    <citation type="submission" date="2021-01" db="EMBL/GenBank/DDBJ databases">
        <title>Identification of strong promoters based on the transcriptome of Brevibacillus choshinensis.</title>
        <authorList>
            <person name="Yao D."/>
            <person name="Zhang K."/>
            <person name="Wu J."/>
        </authorList>
    </citation>
    <scope>NUCLEOTIDE SEQUENCE [LARGE SCALE GENOMIC DNA]</scope>
    <source>
        <strain evidence="2 3">HPD31-SP3</strain>
    </source>
</reference>
<dbReference type="EMBL" id="CP069127">
    <property type="protein sequence ID" value="QRG69332.1"/>
    <property type="molecule type" value="Genomic_DNA"/>
</dbReference>
<dbReference type="NCBIfam" id="TIGR02622">
    <property type="entry name" value="CDP_4_6_dhtase"/>
    <property type="match status" value="1"/>
</dbReference>
<gene>
    <name evidence="2" type="primary">rfbG</name>
    <name evidence="2" type="ORF">JNE38_09485</name>
</gene>
<dbReference type="SUPFAM" id="SSF51735">
    <property type="entry name" value="NAD(P)-binding Rossmann-fold domains"/>
    <property type="match status" value="1"/>
</dbReference>